<dbReference type="InterPro" id="IPR036390">
    <property type="entry name" value="WH_DNA-bd_sf"/>
</dbReference>
<dbReference type="PANTHER" id="PTHR37318">
    <property type="entry name" value="BSL7504 PROTEIN"/>
    <property type="match status" value="1"/>
</dbReference>
<dbReference type="AlphaFoldDB" id="A0AA52HAS2"/>
<dbReference type="EMBL" id="CP123872">
    <property type="protein sequence ID" value="WND02903.1"/>
    <property type="molecule type" value="Genomic_DNA"/>
</dbReference>
<accession>A0AA52HAS2</accession>
<dbReference type="SUPFAM" id="SSF46785">
    <property type="entry name" value="Winged helix' DNA-binding domain"/>
    <property type="match status" value="1"/>
</dbReference>
<dbReference type="PANTHER" id="PTHR37318:SF1">
    <property type="entry name" value="BSL7504 PROTEIN"/>
    <property type="match status" value="1"/>
</dbReference>
<keyword evidence="3" id="KW-1185">Reference proteome</keyword>
<dbReference type="RefSeq" id="WP_310798743.1">
    <property type="nucleotide sequence ID" value="NZ_CP123872.1"/>
</dbReference>
<protein>
    <submittedName>
        <fullName evidence="2">Transcriptional regulator</fullName>
    </submittedName>
</protein>
<evidence type="ECO:0000259" key="1">
    <source>
        <dbReference type="Pfam" id="PF13601"/>
    </source>
</evidence>
<organism evidence="2 3">
    <name type="scientific">Temperatibacter marinus</name>
    <dbReference type="NCBI Taxonomy" id="1456591"/>
    <lineage>
        <taxon>Bacteria</taxon>
        <taxon>Pseudomonadati</taxon>
        <taxon>Pseudomonadota</taxon>
        <taxon>Alphaproteobacteria</taxon>
        <taxon>Kordiimonadales</taxon>
        <taxon>Temperatibacteraceae</taxon>
        <taxon>Temperatibacter</taxon>
    </lineage>
</organism>
<dbReference type="Gene3D" id="1.10.10.10">
    <property type="entry name" value="Winged helix-like DNA-binding domain superfamily/Winged helix DNA-binding domain"/>
    <property type="match status" value="1"/>
</dbReference>
<dbReference type="Proteomes" id="UP001268683">
    <property type="component" value="Chromosome"/>
</dbReference>
<evidence type="ECO:0000313" key="3">
    <source>
        <dbReference type="Proteomes" id="UP001268683"/>
    </source>
</evidence>
<reference evidence="2" key="1">
    <citation type="submission" date="2023-04" db="EMBL/GenBank/DDBJ databases">
        <title>Complete genome sequence of Temperatibacter marinus.</title>
        <authorList>
            <person name="Rong J.-C."/>
            <person name="Yi M.-L."/>
            <person name="Zhao Q."/>
        </authorList>
    </citation>
    <scope>NUCLEOTIDE SEQUENCE</scope>
    <source>
        <strain evidence="2">NBRC 110045</strain>
    </source>
</reference>
<gene>
    <name evidence="2" type="ORF">QGN29_00815</name>
</gene>
<evidence type="ECO:0000313" key="2">
    <source>
        <dbReference type="EMBL" id="WND02903.1"/>
    </source>
</evidence>
<dbReference type="InterPro" id="IPR036388">
    <property type="entry name" value="WH-like_DNA-bd_sf"/>
</dbReference>
<sequence>MSTPELQINKINEIIHGRIRLGIMVYLANADTASFVELKTSLEVTQGNLSVNIRKLEEASYIKVEKSFAGRKPLTTCRITHMGREALSIYLDTLKSVLSNVE</sequence>
<feature type="domain" description="Winged helix DNA-binding" evidence="1">
    <location>
        <begin position="19"/>
        <end position="97"/>
    </location>
</feature>
<dbReference type="InterPro" id="IPR027395">
    <property type="entry name" value="WH_DNA-bd_dom"/>
</dbReference>
<name>A0AA52HAS2_9PROT</name>
<dbReference type="Pfam" id="PF13601">
    <property type="entry name" value="HTH_34"/>
    <property type="match status" value="1"/>
</dbReference>
<dbReference type="KEGG" id="tmk:QGN29_00815"/>
<proteinExistence type="predicted"/>